<dbReference type="Gene3D" id="3.30.450.40">
    <property type="match status" value="1"/>
</dbReference>
<evidence type="ECO:0000256" key="1">
    <source>
        <dbReference type="ARBA" id="ARBA00000085"/>
    </source>
</evidence>
<keyword evidence="3" id="KW-0597">Phosphoprotein</keyword>
<feature type="transmembrane region" description="Helical" evidence="7">
    <location>
        <begin position="306"/>
        <end position="328"/>
    </location>
</feature>
<evidence type="ECO:0000256" key="7">
    <source>
        <dbReference type="SAM" id="Phobius"/>
    </source>
</evidence>
<dbReference type="NCBIfam" id="TIGR00229">
    <property type="entry name" value="sensory_box"/>
    <property type="match status" value="2"/>
</dbReference>
<feature type="domain" description="PAC" evidence="10">
    <location>
        <begin position="554"/>
        <end position="606"/>
    </location>
</feature>
<dbReference type="AlphaFoldDB" id="A0A011RCN5"/>
<dbReference type="PROSITE" id="PS50113">
    <property type="entry name" value="PAC"/>
    <property type="match status" value="2"/>
</dbReference>
<dbReference type="Gene3D" id="2.10.70.100">
    <property type="match status" value="1"/>
</dbReference>
<keyword evidence="7" id="KW-0472">Membrane</keyword>
<evidence type="ECO:0000256" key="4">
    <source>
        <dbReference type="ARBA" id="ARBA00022679"/>
    </source>
</evidence>
<dbReference type="PANTHER" id="PTHR43304">
    <property type="entry name" value="PHYTOCHROME-LIKE PROTEIN CPH1"/>
    <property type="match status" value="1"/>
</dbReference>
<dbReference type="InterPro" id="IPR005467">
    <property type="entry name" value="His_kinase_dom"/>
</dbReference>
<keyword evidence="7" id="KW-1133">Transmembrane helix</keyword>
<comment type="caution">
    <text evidence="11">The sequence shown here is derived from an EMBL/GenBank/DDBJ whole genome shotgun (WGS) entry which is preliminary data.</text>
</comment>
<evidence type="ECO:0000256" key="3">
    <source>
        <dbReference type="ARBA" id="ARBA00022553"/>
    </source>
</evidence>
<dbReference type="PROSITE" id="PS50112">
    <property type="entry name" value="PAS"/>
    <property type="match status" value="1"/>
</dbReference>
<dbReference type="InterPro" id="IPR001610">
    <property type="entry name" value="PAC"/>
</dbReference>
<dbReference type="CDD" id="cd00082">
    <property type="entry name" value="HisKA"/>
    <property type="match status" value="1"/>
</dbReference>
<dbReference type="PRINTS" id="PR00344">
    <property type="entry name" value="BCTRLSENSOR"/>
</dbReference>
<dbReference type="GO" id="GO:0000155">
    <property type="term" value="F:phosphorelay sensor kinase activity"/>
    <property type="evidence" value="ECO:0007669"/>
    <property type="project" value="InterPro"/>
</dbReference>
<keyword evidence="12" id="KW-1185">Reference proteome</keyword>
<dbReference type="InterPro" id="IPR003018">
    <property type="entry name" value="GAF"/>
</dbReference>
<dbReference type="PATRIC" id="fig|1454004.3.peg.1900"/>
<dbReference type="SMART" id="SM00091">
    <property type="entry name" value="PAS"/>
    <property type="match status" value="2"/>
</dbReference>
<evidence type="ECO:0000259" key="10">
    <source>
        <dbReference type="PROSITE" id="PS50113"/>
    </source>
</evidence>
<dbReference type="InterPro" id="IPR029016">
    <property type="entry name" value="GAF-like_dom_sf"/>
</dbReference>
<dbReference type="InterPro" id="IPR013656">
    <property type="entry name" value="PAS_4"/>
</dbReference>
<dbReference type="InterPro" id="IPR003594">
    <property type="entry name" value="HATPase_dom"/>
</dbReference>
<dbReference type="PANTHER" id="PTHR43304:SF1">
    <property type="entry name" value="PAC DOMAIN-CONTAINING PROTEIN"/>
    <property type="match status" value="1"/>
</dbReference>
<feature type="domain" description="Histidine kinase" evidence="8">
    <location>
        <begin position="922"/>
        <end position="1176"/>
    </location>
</feature>
<dbReference type="InterPro" id="IPR036097">
    <property type="entry name" value="HisK_dim/P_sf"/>
</dbReference>
<dbReference type="Pfam" id="PF08448">
    <property type="entry name" value="PAS_4"/>
    <property type="match status" value="1"/>
</dbReference>
<dbReference type="InterPro" id="IPR035965">
    <property type="entry name" value="PAS-like_dom_sf"/>
</dbReference>
<dbReference type="InterPro" id="IPR000014">
    <property type="entry name" value="PAS"/>
</dbReference>
<dbReference type="STRING" id="1454004.AW11_01842"/>
<dbReference type="InterPro" id="IPR036890">
    <property type="entry name" value="HATPase_C_sf"/>
</dbReference>
<evidence type="ECO:0000256" key="6">
    <source>
        <dbReference type="SAM" id="MobiDB-lite"/>
    </source>
</evidence>
<keyword evidence="11" id="KW-0548">Nucleotidyltransferase</keyword>
<protein>
    <recommendedName>
        <fullName evidence="2">histidine kinase</fullName>
        <ecNumber evidence="2">2.7.13.3</ecNumber>
    </recommendedName>
</protein>
<dbReference type="Pfam" id="PF08447">
    <property type="entry name" value="PAS_3"/>
    <property type="match status" value="2"/>
</dbReference>
<proteinExistence type="predicted"/>
<dbReference type="SMART" id="SM00388">
    <property type="entry name" value="HisKA"/>
    <property type="match status" value="1"/>
</dbReference>
<dbReference type="SMART" id="SM00387">
    <property type="entry name" value="HATPase_c"/>
    <property type="match status" value="1"/>
</dbReference>
<feature type="compositionally biased region" description="Pro residues" evidence="6">
    <location>
        <begin position="1"/>
        <end position="14"/>
    </location>
</feature>
<dbReference type="InterPro" id="IPR004358">
    <property type="entry name" value="Sig_transdc_His_kin-like_C"/>
</dbReference>
<accession>A0A011RCN5</accession>
<evidence type="ECO:0000259" key="9">
    <source>
        <dbReference type="PROSITE" id="PS50112"/>
    </source>
</evidence>
<dbReference type="InterPro" id="IPR000700">
    <property type="entry name" value="PAS-assoc_C"/>
</dbReference>
<feature type="domain" description="PAS" evidence="9">
    <location>
        <begin position="480"/>
        <end position="550"/>
    </location>
</feature>
<evidence type="ECO:0000313" key="12">
    <source>
        <dbReference type="Proteomes" id="UP000022141"/>
    </source>
</evidence>
<dbReference type="Proteomes" id="UP000022141">
    <property type="component" value="Unassembled WGS sequence"/>
</dbReference>
<dbReference type="EMBL" id="JEMY01000022">
    <property type="protein sequence ID" value="EXI88984.1"/>
    <property type="molecule type" value="Genomic_DNA"/>
</dbReference>
<evidence type="ECO:0000256" key="2">
    <source>
        <dbReference type="ARBA" id="ARBA00012438"/>
    </source>
</evidence>
<gene>
    <name evidence="11" type="primary">yegE_2</name>
    <name evidence="11" type="ORF">AW11_01842</name>
</gene>
<evidence type="ECO:0000313" key="11">
    <source>
        <dbReference type="EMBL" id="EXI88984.1"/>
    </source>
</evidence>
<dbReference type="SUPFAM" id="SSF47384">
    <property type="entry name" value="Homodimeric domain of signal transducing histidine kinase"/>
    <property type="match status" value="1"/>
</dbReference>
<dbReference type="PROSITE" id="PS50109">
    <property type="entry name" value="HIS_KIN"/>
    <property type="match status" value="1"/>
</dbReference>
<dbReference type="EC" id="2.7.13.3" evidence="2"/>
<dbReference type="CDD" id="cd00130">
    <property type="entry name" value="PAS"/>
    <property type="match status" value="1"/>
</dbReference>
<dbReference type="SUPFAM" id="SSF55874">
    <property type="entry name" value="ATPase domain of HSP90 chaperone/DNA topoisomerase II/histidine kinase"/>
    <property type="match status" value="1"/>
</dbReference>
<dbReference type="Pfam" id="PF13185">
    <property type="entry name" value="GAF_2"/>
    <property type="match status" value="1"/>
</dbReference>
<name>A0A011RCN5_ACCRE</name>
<dbReference type="SUPFAM" id="SSF55781">
    <property type="entry name" value="GAF domain-like"/>
    <property type="match status" value="1"/>
</dbReference>
<keyword evidence="4 11" id="KW-0808">Transferase</keyword>
<dbReference type="SMART" id="SM00086">
    <property type="entry name" value="PAC"/>
    <property type="match status" value="2"/>
</dbReference>
<dbReference type="Pfam" id="PF02518">
    <property type="entry name" value="HATPase_c"/>
    <property type="match status" value="1"/>
</dbReference>
<dbReference type="Gene3D" id="3.30.450.20">
    <property type="entry name" value="PAS domain"/>
    <property type="match status" value="5"/>
</dbReference>
<evidence type="ECO:0000256" key="5">
    <source>
        <dbReference type="ARBA" id="ARBA00022777"/>
    </source>
</evidence>
<comment type="catalytic activity">
    <reaction evidence="1">
        <text>ATP + protein L-histidine = ADP + protein N-phospho-L-histidine.</text>
        <dbReference type="EC" id="2.7.13.3"/>
    </reaction>
</comment>
<dbReference type="GO" id="GO:0016779">
    <property type="term" value="F:nucleotidyltransferase activity"/>
    <property type="evidence" value="ECO:0007669"/>
    <property type="project" value="UniProtKB-KW"/>
</dbReference>
<feature type="region of interest" description="Disordered" evidence="6">
    <location>
        <begin position="1"/>
        <end position="20"/>
    </location>
</feature>
<dbReference type="eggNOG" id="COG4191">
    <property type="taxonomic scope" value="Bacteria"/>
</dbReference>
<keyword evidence="7" id="KW-0812">Transmembrane</keyword>
<feature type="domain" description="PAC" evidence="10">
    <location>
        <begin position="419"/>
        <end position="472"/>
    </location>
</feature>
<feature type="transmembrane region" description="Helical" evidence="7">
    <location>
        <begin position="30"/>
        <end position="54"/>
    </location>
</feature>
<sequence length="1184" mass="129687">MSEPSPSPAAPRPGPDSGGRLRRWLPEARFVRYLGVGLLGINILVAVAMAFVFADSRRSAEQKFRAEATTVVRLIGKDVESQYGRIDLSLRAVADEYARQLAHGRQQFERWLERVSERHPALGFIVISDADGRIVDAPEASPAGGVDISDREYFIRLRDDPQLGLAIAPPRTGRISGKTVVAMARRLGAREQPFSGVAVASVPVDYLKGMLSGLFSEPASYVGLLDSQLRWVAAAPALPAGAQAGTPLASGALRSALAGLPVGAAVVKSDDGSEQLVAYARNSTYGFTVLVARSAAVPLVDWWRKVVAGGVAMAVFALLTTLLGWLLVRSWKQQSAMTASLLERDEWVRQAQRVGGLALFSYDLSSQRFAVSDALYAITGTDVDYPHTWPGWLALVHADDRQALDLAFRGVARGEVDGPALEYRIVRRGDGELRWLRSVAHLVAAADGVKQTITGVVRDITVQKHDEDALRKSEQRLRASEADLQAAVDQAAVGIAFVACDGRWLRVNERLCELVGYTESELLAMRFQDITHPDDLARDLAQLERTLRREIDRYTLEKRYIRKDGRCLWINLSVSLIRNDEGTPKHFVSIVEDIDARKNAEQDSRRVRGLLQGFLDHLPGLAAIKDQQRRVVFANRGLQAALKRDDAGILGRGNGELFPGELGETLDALDRRVLAAGETEVTELAYAGRVYQTTSFIIGQDDGPAALGAIVLDVTRRHRLERRMEALLEINERAGTLAEKEFLAYGLEVAEKLTASDVGFLHFVNDDQESIELSTWTAGALKGCAAMFDSHYPLSEAGIWADCCRQRRAVCFNDYGEYAARRGLPDGHAPLQRLISVPVIEQGAVRMVVGVGNKLTAYDDFDVETVQLIANAVWSVVQRARAEAALARRLAEVTALNGKLEDAHLQLLQSEKMSAIGQLAAGVAHELNNPIGFVHSNLGTLGEYVEELLAIDAAYRRVEELPALAGSSALDEVRRLKAASDHAYLVEDLPKLIHESKEGLERVHKIVLDLRDFSRVGESEWQWTDIQKGLESTINIVWNELKYKADVERQYTPLPPIRCLASQLNQVFMNLLVNAAQAIETSGRIVIRTGTDAASGDAADAGAAVWVEVEDSGRGMAPEVQKRLFEPFYTTKPVGKGTGLGLSISFAIVARHHGRIEFRSEVGRGTTFRITLPIDASQADSANE</sequence>
<dbReference type="InterPro" id="IPR013655">
    <property type="entry name" value="PAS_fold_3"/>
</dbReference>
<dbReference type="Gene3D" id="3.30.565.10">
    <property type="entry name" value="Histidine kinase-like ATPase, C-terminal domain"/>
    <property type="match status" value="1"/>
</dbReference>
<keyword evidence="5" id="KW-0418">Kinase</keyword>
<evidence type="ECO:0000259" key="8">
    <source>
        <dbReference type="PROSITE" id="PS50109"/>
    </source>
</evidence>
<dbReference type="CDD" id="cd12914">
    <property type="entry name" value="PDC1_DGC_like"/>
    <property type="match status" value="1"/>
</dbReference>
<organism evidence="11 12">
    <name type="scientific">Accumulibacter regalis</name>
    <dbReference type="NCBI Taxonomy" id="522306"/>
    <lineage>
        <taxon>Bacteria</taxon>
        <taxon>Pseudomonadati</taxon>
        <taxon>Pseudomonadota</taxon>
        <taxon>Betaproteobacteria</taxon>
        <taxon>Candidatus Accumulibacter</taxon>
    </lineage>
</organism>
<dbReference type="Gene3D" id="1.10.287.130">
    <property type="match status" value="1"/>
</dbReference>
<dbReference type="SUPFAM" id="SSF55785">
    <property type="entry name" value="PYP-like sensor domain (PAS domain)"/>
    <property type="match status" value="3"/>
</dbReference>
<reference evidence="11" key="1">
    <citation type="submission" date="2014-02" db="EMBL/GenBank/DDBJ databases">
        <title>Expanding our view of genomic diversity in Candidatus Accumulibacter clades.</title>
        <authorList>
            <person name="Skennerton C.T."/>
            <person name="Barr J.J."/>
            <person name="Slater F.R."/>
            <person name="Bond P.L."/>
            <person name="Tyson G.W."/>
        </authorList>
    </citation>
    <scope>NUCLEOTIDE SEQUENCE [LARGE SCALE GENOMIC DNA]</scope>
</reference>
<dbReference type="InterPro" id="IPR052162">
    <property type="entry name" value="Sensor_kinase/Photoreceptor"/>
</dbReference>
<dbReference type="InterPro" id="IPR003661">
    <property type="entry name" value="HisK_dim/P_dom"/>
</dbReference>